<dbReference type="Proteomes" id="UP001195483">
    <property type="component" value="Unassembled WGS sequence"/>
</dbReference>
<comment type="cofactor">
    <cofactor evidence="1 16 18">
        <name>FAD</name>
        <dbReference type="ChEBI" id="CHEBI:57692"/>
    </cofactor>
</comment>
<feature type="binding site" evidence="16">
    <location>
        <begin position="306"/>
        <end position="312"/>
    </location>
    <ligand>
        <name>FAD</name>
        <dbReference type="ChEBI" id="CHEBI:57692"/>
    </ligand>
</feature>
<dbReference type="FunFam" id="3.30.300.330:FF:000001">
    <property type="entry name" value="Alkylglycerone-phosphate synthase"/>
    <property type="match status" value="1"/>
</dbReference>
<dbReference type="EMBL" id="JAEAOA010001837">
    <property type="protein sequence ID" value="KAK3596239.1"/>
    <property type="molecule type" value="Genomic_DNA"/>
</dbReference>
<comment type="caution">
    <text evidence="20">The sequence shown here is derived from an EMBL/GenBank/DDBJ whole genome shotgun (WGS) entry which is preliminary data.</text>
</comment>
<keyword evidence="21" id="KW-1185">Reference proteome</keyword>
<reference evidence="20" key="2">
    <citation type="journal article" date="2021" name="Genome Biol. Evol.">
        <title>Developing a high-quality reference genome for a parasitic bivalve with doubly uniparental inheritance (Bivalvia: Unionida).</title>
        <authorList>
            <person name="Smith C.H."/>
        </authorList>
    </citation>
    <scope>NUCLEOTIDE SEQUENCE</scope>
    <source>
        <strain evidence="20">CHS0354</strain>
        <tissue evidence="20">Mantle</tissue>
    </source>
</reference>
<comment type="similarity">
    <text evidence="5 18">Belongs to the FAD-binding oxidoreductase/transferase type 4 family.</text>
</comment>
<feature type="domain" description="FAD-binding PCMH-type" evidence="19">
    <location>
        <begin position="140"/>
        <end position="322"/>
    </location>
</feature>
<dbReference type="InterPro" id="IPR016169">
    <property type="entry name" value="FAD-bd_PCMH_sub2"/>
</dbReference>
<feature type="binding site" evidence="16">
    <location>
        <begin position="254"/>
        <end position="257"/>
    </location>
    <ligand>
        <name>FAD</name>
        <dbReference type="ChEBI" id="CHEBI:57692"/>
    </ligand>
</feature>
<dbReference type="SUPFAM" id="SSF56176">
    <property type="entry name" value="FAD-binding/transporter-associated domain-like"/>
    <property type="match status" value="1"/>
</dbReference>
<dbReference type="Gene3D" id="3.30.465.10">
    <property type="match status" value="1"/>
</dbReference>
<comment type="catalytic activity">
    <reaction evidence="18">
        <text>a long chain fatty alcohol + a 1-acylglycerone 3-phosphate = a 1-O-alkylglycerone 3-phosphate + a long-chain fatty acid + H(+)</text>
        <dbReference type="Rhea" id="RHEA:36171"/>
        <dbReference type="ChEBI" id="CHEBI:15378"/>
        <dbReference type="ChEBI" id="CHEBI:17135"/>
        <dbReference type="ChEBI" id="CHEBI:57534"/>
        <dbReference type="ChEBI" id="CHEBI:57560"/>
        <dbReference type="ChEBI" id="CHEBI:73315"/>
        <dbReference type="EC" id="2.5.1.26"/>
    </reaction>
</comment>
<dbReference type="Gene3D" id="3.30.43.10">
    <property type="entry name" value="Uridine Diphospho-n-acetylenolpyruvylglucosamine Reductase, domain 2"/>
    <property type="match status" value="1"/>
</dbReference>
<evidence type="ECO:0000256" key="16">
    <source>
        <dbReference type="PIRSR" id="PIRSR625650-3"/>
    </source>
</evidence>
<evidence type="ECO:0000256" key="11">
    <source>
        <dbReference type="ARBA" id="ARBA00022827"/>
    </source>
</evidence>
<evidence type="ECO:0000256" key="1">
    <source>
        <dbReference type="ARBA" id="ARBA00001974"/>
    </source>
</evidence>
<dbReference type="PANTHER" id="PTHR46568">
    <property type="entry name" value="ALKYLDIHYDROXYACETONEPHOSPHATE SYNTHASE, PEROXISOMAL"/>
    <property type="match status" value="1"/>
</dbReference>
<evidence type="ECO:0000256" key="10">
    <source>
        <dbReference type="ARBA" id="ARBA00022679"/>
    </source>
</evidence>
<dbReference type="PROSITE" id="PS51387">
    <property type="entry name" value="FAD_PCMH"/>
    <property type="match status" value="1"/>
</dbReference>
<evidence type="ECO:0000256" key="5">
    <source>
        <dbReference type="ARBA" id="ARBA00008000"/>
    </source>
</evidence>
<comment type="subcellular location">
    <subcellularLocation>
        <location evidence="2 18">Peroxisome</location>
    </subcellularLocation>
</comment>
<dbReference type="Gene3D" id="3.30.70.3450">
    <property type="match status" value="1"/>
</dbReference>
<reference evidence="20" key="3">
    <citation type="submission" date="2023-05" db="EMBL/GenBank/DDBJ databases">
        <authorList>
            <person name="Smith C.H."/>
        </authorList>
    </citation>
    <scope>NUCLEOTIDE SEQUENCE</scope>
    <source>
        <strain evidence="20">CHS0354</strain>
        <tissue evidence="20">Mantle</tissue>
    </source>
</reference>
<evidence type="ECO:0000313" key="21">
    <source>
        <dbReference type="Proteomes" id="UP001195483"/>
    </source>
</evidence>
<accession>A0AAE0SR37</accession>
<keyword evidence="9 18" id="KW-0285">Flavoprotein</keyword>
<dbReference type="AlphaFoldDB" id="A0AAE0SR37"/>
<dbReference type="GO" id="GO:0008610">
    <property type="term" value="P:lipid biosynthetic process"/>
    <property type="evidence" value="ECO:0007669"/>
    <property type="project" value="InterPro"/>
</dbReference>
<gene>
    <name evidence="20" type="ORF">CHS0354_030884</name>
</gene>
<dbReference type="InterPro" id="IPR016167">
    <property type="entry name" value="FAD-bd_PCMH_sub1"/>
</dbReference>
<comment type="pathway">
    <text evidence="4">Lipid metabolism.</text>
</comment>
<dbReference type="PANTHER" id="PTHR46568:SF1">
    <property type="entry name" value="ALKYLDIHYDROXYACETONEPHOSPHATE SYNTHASE, PEROXISOMAL"/>
    <property type="match status" value="1"/>
</dbReference>
<dbReference type="InterPro" id="IPR016166">
    <property type="entry name" value="FAD-bd_PCMH"/>
</dbReference>
<dbReference type="Gene3D" id="1.10.45.10">
    <property type="entry name" value="Vanillyl-alcohol Oxidase, Chain A, domain 4"/>
    <property type="match status" value="1"/>
</dbReference>
<evidence type="ECO:0000256" key="4">
    <source>
        <dbReference type="ARBA" id="ARBA00005189"/>
    </source>
</evidence>
<comment type="subunit">
    <text evidence="6 18">Homodimer.</text>
</comment>
<feature type="active site" description="Proton donor/acceptor" evidence="14">
    <location>
        <position position="516"/>
    </location>
</feature>
<sequence length="619" mass="69897">METKINIEARECGAENDPPTIPKRRQELLKWNGWGYSDSKFIVNKDKHVEFTGERYQLSGHTMPQLRDWMMNTIGINLDHRTPAQPSFTAADTPTPIKNESFIMDMRRTGISLSDDCQDRLFRAHGHTLHEIFVLREGRFDRIPDLVIWPTCHNDVVKIVELACRHNVVIIPFGGGTSVSSALECPANETRMIVSLDTSQMNKILWVDDKNMTAHCEAGIIGQDLERWLAKKGFCTGHEPDSMEFSSLGGWVATRASGMKKNIYGNIEDLIVHIKFVTPLGVMEKNCQVPRISSGPDIHHFMMGSEGILGVVTEVTMKIRPLPECKKYGSIVFPDFESGVKCLREIAKQRCAPASIRLMDNEQFQFGHALKPESGTIFSSFVDGLKKFYITKIKGFDPHTLAVATLLFEGKKQEVAAMEKRVYEIASKFGGLAAGAENGERGYMLTFVIAYLRDLGFDYYIVAESFETSVPWDRCLELCKNVKDRLHRECKERGIQFPPYITCRVTQTYDAGACVYFYFGFNYRGISNPVQVYEDIENCAREEILANGGSISHHHGVGKIRKRYLRQTVGDVGLGTLRAIKEYLDPHNIFGANNCMVGDPEDDRKVHNVPKKAFPQSKL</sequence>
<evidence type="ECO:0000256" key="6">
    <source>
        <dbReference type="ARBA" id="ARBA00011738"/>
    </source>
</evidence>
<dbReference type="Gene3D" id="3.30.300.330">
    <property type="match status" value="1"/>
</dbReference>
<dbReference type="InterPro" id="IPR016164">
    <property type="entry name" value="FAD-linked_Oxase-like_C"/>
</dbReference>
<dbReference type="InterPro" id="IPR036318">
    <property type="entry name" value="FAD-bd_PCMH-like_sf"/>
</dbReference>
<comment type="pathway">
    <text evidence="3 18">Glycerolipid metabolism; ether lipid biosynthesis.</text>
</comment>
<evidence type="ECO:0000256" key="9">
    <source>
        <dbReference type="ARBA" id="ARBA00022630"/>
    </source>
</evidence>
<dbReference type="Pfam" id="PF01565">
    <property type="entry name" value="FAD_binding_4"/>
    <property type="match status" value="1"/>
</dbReference>
<evidence type="ECO:0000256" key="17">
    <source>
        <dbReference type="PIRSR" id="PIRSR625650-4"/>
    </source>
</evidence>
<evidence type="ECO:0000256" key="7">
    <source>
        <dbReference type="ARBA" id="ARBA00012385"/>
    </source>
</evidence>
<dbReference type="FunFam" id="3.30.70.3450:FF:000001">
    <property type="entry name" value="Alkylglycerone-phosphate synthase"/>
    <property type="match status" value="1"/>
</dbReference>
<feature type="binding site" evidence="15">
    <location>
        <position position="453"/>
    </location>
    <ligand>
        <name>substrate</name>
    </ligand>
</feature>
<dbReference type="GO" id="GO:0071949">
    <property type="term" value="F:FAD binding"/>
    <property type="evidence" value="ECO:0007669"/>
    <property type="project" value="InterPro"/>
</dbReference>
<dbReference type="GO" id="GO:0005777">
    <property type="term" value="C:peroxisome"/>
    <property type="evidence" value="ECO:0007669"/>
    <property type="project" value="UniProtKB-SubCell"/>
</dbReference>
<comment type="function">
    <text evidence="18">Catalyzes the exchange of an acyl for a long-chain alkyl group and the formation of the ether bond in the biosynthesis of ether phospholipids.</text>
</comment>
<evidence type="ECO:0000256" key="13">
    <source>
        <dbReference type="ARBA" id="ARBA00023140"/>
    </source>
</evidence>
<keyword evidence="8 18" id="KW-0444">Lipid biosynthesis</keyword>
<feature type="binding site" evidence="16">
    <location>
        <begin position="172"/>
        <end position="178"/>
    </location>
    <ligand>
        <name>FAD</name>
        <dbReference type="ChEBI" id="CHEBI:57692"/>
    </ligand>
</feature>
<evidence type="ECO:0000313" key="20">
    <source>
        <dbReference type="EMBL" id="KAK3596239.1"/>
    </source>
</evidence>
<keyword evidence="10 18" id="KW-0808">Transferase</keyword>
<evidence type="ECO:0000256" key="18">
    <source>
        <dbReference type="RuleBase" id="RU363113"/>
    </source>
</evidence>
<evidence type="ECO:0000256" key="12">
    <source>
        <dbReference type="ARBA" id="ARBA00023098"/>
    </source>
</evidence>
<evidence type="ECO:0000256" key="14">
    <source>
        <dbReference type="PIRSR" id="PIRSR625650-1"/>
    </source>
</evidence>
<dbReference type="InterPro" id="IPR006094">
    <property type="entry name" value="Oxid_FAD_bind_N"/>
</dbReference>
<dbReference type="EC" id="2.5.1.26" evidence="7 18"/>
<keyword evidence="12 18" id="KW-0443">Lipid metabolism</keyword>
<dbReference type="Gene3D" id="3.30.160.650">
    <property type="match status" value="1"/>
</dbReference>
<evidence type="ECO:0000256" key="2">
    <source>
        <dbReference type="ARBA" id="ARBA00004275"/>
    </source>
</evidence>
<organism evidence="20 21">
    <name type="scientific">Potamilus streckersoni</name>
    <dbReference type="NCBI Taxonomy" id="2493646"/>
    <lineage>
        <taxon>Eukaryota</taxon>
        <taxon>Metazoa</taxon>
        <taxon>Spiralia</taxon>
        <taxon>Lophotrochozoa</taxon>
        <taxon>Mollusca</taxon>
        <taxon>Bivalvia</taxon>
        <taxon>Autobranchia</taxon>
        <taxon>Heteroconchia</taxon>
        <taxon>Palaeoheterodonta</taxon>
        <taxon>Unionida</taxon>
        <taxon>Unionoidea</taxon>
        <taxon>Unionidae</taxon>
        <taxon>Ambleminae</taxon>
        <taxon>Lampsilini</taxon>
        <taxon>Potamilus</taxon>
    </lineage>
</organism>
<evidence type="ECO:0000259" key="19">
    <source>
        <dbReference type="PROSITE" id="PS51387"/>
    </source>
</evidence>
<feature type="site" description="Important for enzyme activity" evidence="17">
    <location>
        <position position="357"/>
    </location>
</feature>
<dbReference type="GO" id="GO:0008609">
    <property type="term" value="F:alkylglycerone-phosphate synthase activity"/>
    <property type="evidence" value="ECO:0007669"/>
    <property type="project" value="UniProtKB-EC"/>
</dbReference>
<proteinExistence type="inferred from homology"/>
<protein>
    <recommendedName>
        <fullName evidence="7 18">Alkylglycerone-phosphate synthase</fullName>
        <shortName evidence="18">Alkyl-DHAP synthase</shortName>
        <ecNumber evidence="7 18">2.5.1.26</ecNumber>
    </recommendedName>
</protein>
<evidence type="ECO:0000256" key="8">
    <source>
        <dbReference type="ARBA" id="ARBA00022516"/>
    </source>
</evidence>
<keyword evidence="11 16" id="KW-0274">FAD</keyword>
<reference evidence="20" key="1">
    <citation type="journal article" date="2021" name="Genome Biol. Evol.">
        <title>A High-Quality Reference Genome for a Parasitic Bivalve with Doubly Uniparental Inheritance (Bivalvia: Unionida).</title>
        <authorList>
            <person name="Smith C.H."/>
        </authorList>
    </citation>
    <scope>NUCLEOTIDE SEQUENCE</scope>
    <source>
        <strain evidence="20">CHS0354</strain>
    </source>
</reference>
<name>A0AAE0SR37_9BIVA</name>
<dbReference type="Pfam" id="PF02913">
    <property type="entry name" value="FAD-oxidase_C"/>
    <property type="match status" value="1"/>
</dbReference>
<dbReference type="FunFam" id="3.30.43.10:FF:000003">
    <property type="entry name" value="Alkylglycerone-phosphate synthase"/>
    <property type="match status" value="1"/>
</dbReference>
<dbReference type="InterPro" id="IPR004113">
    <property type="entry name" value="FAD-bd_oxidored_4_C"/>
</dbReference>
<keyword evidence="13 18" id="KW-0576">Peroxisome</keyword>
<evidence type="ECO:0000256" key="3">
    <source>
        <dbReference type="ARBA" id="ARBA00004670"/>
    </source>
</evidence>
<dbReference type="InterPro" id="IPR025650">
    <property type="entry name" value="Alkyl-DHAP_Synthase"/>
</dbReference>
<dbReference type="InterPro" id="IPR016171">
    <property type="entry name" value="Vanillyl_alc_oxidase_C-sub2"/>
</dbReference>
<evidence type="ECO:0000256" key="15">
    <source>
        <dbReference type="PIRSR" id="PIRSR625650-2"/>
    </source>
</evidence>
<dbReference type="SUPFAM" id="SSF55103">
    <property type="entry name" value="FAD-linked oxidases, C-terminal domain"/>
    <property type="match status" value="1"/>
</dbReference>